<dbReference type="KEGG" id="cci:CC1G_14535"/>
<evidence type="ECO:0000259" key="3">
    <source>
        <dbReference type="Pfam" id="PF20152"/>
    </source>
</evidence>
<protein>
    <recommendedName>
        <fullName evidence="3">DUF6534 domain-containing protein</fullName>
    </recommendedName>
</protein>
<dbReference type="VEuPathDB" id="FungiDB:CC1G_14535"/>
<dbReference type="InParanoid" id="D6RMY3"/>
<comment type="caution">
    <text evidence="4">The sequence shown here is derived from an EMBL/GenBank/DDBJ whole genome shotgun (WGS) entry which is preliminary data.</text>
</comment>
<keyword evidence="2" id="KW-0812">Transmembrane</keyword>
<keyword evidence="2" id="KW-1133">Transmembrane helix</keyword>
<feature type="compositionally biased region" description="Low complexity" evidence="1">
    <location>
        <begin position="264"/>
        <end position="280"/>
    </location>
</feature>
<dbReference type="AlphaFoldDB" id="D6RMY3"/>
<dbReference type="PANTHER" id="PTHR40465:SF1">
    <property type="entry name" value="DUF6534 DOMAIN-CONTAINING PROTEIN"/>
    <property type="match status" value="1"/>
</dbReference>
<sequence>MSAPSLPDPVLISGPILVGAVASFLLFGGFLVQLYSYACEAVPGQNRWHHYLVGSIAALEVINICFIFHSAWQSVVLALGDPALALIPPNTAPVLQMLNGLMACLVQSFFGWRIYILSTRRSERILAGLIPLLGLTGLALAIAVGIQFIMLNSDGTVLSRISLTISLQLGCHRLTDALMTFGMVTVLWRYKERSMVAETRNLLSAITRNTLENGLATTVVATLNLSLFLARPSDNIHVAFHYLIGRLYANVLLTSLNSKRRPRSNSTSNRNPTSTFSNSRFNVSAVPPTGRAVELEEYGRGQAKTNPEMLISVSREVYVGTESK</sequence>
<dbReference type="Pfam" id="PF20152">
    <property type="entry name" value="DUF6534"/>
    <property type="match status" value="1"/>
</dbReference>
<dbReference type="EMBL" id="AACS02000005">
    <property type="protein sequence ID" value="EFI27609.1"/>
    <property type="molecule type" value="Genomic_DNA"/>
</dbReference>
<dbReference type="PANTHER" id="PTHR40465">
    <property type="entry name" value="CHROMOSOME 1, WHOLE GENOME SHOTGUN SEQUENCE"/>
    <property type="match status" value="1"/>
</dbReference>
<dbReference type="RefSeq" id="XP_002911103.1">
    <property type="nucleotide sequence ID" value="XM_002911057.1"/>
</dbReference>
<feature type="transmembrane region" description="Helical" evidence="2">
    <location>
        <begin position="50"/>
        <end position="72"/>
    </location>
</feature>
<evidence type="ECO:0000256" key="1">
    <source>
        <dbReference type="SAM" id="MobiDB-lite"/>
    </source>
</evidence>
<gene>
    <name evidence="4" type="ORF">CC1G_14535</name>
</gene>
<feature type="transmembrane region" description="Helical" evidence="2">
    <location>
        <begin position="126"/>
        <end position="150"/>
    </location>
</feature>
<reference evidence="4 5" key="1">
    <citation type="journal article" date="2010" name="Proc. Natl. Acad. Sci. U.S.A.">
        <title>Insights into evolution of multicellular fungi from the assembled chromosomes of the mushroom Coprinopsis cinerea (Coprinus cinereus).</title>
        <authorList>
            <person name="Stajich J.E."/>
            <person name="Wilke S.K."/>
            <person name="Ahren D."/>
            <person name="Au C.H."/>
            <person name="Birren B.W."/>
            <person name="Borodovsky M."/>
            <person name="Burns C."/>
            <person name="Canback B."/>
            <person name="Casselton L.A."/>
            <person name="Cheng C.K."/>
            <person name="Deng J."/>
            <person name="Dietrich F.S."/>
            <person name="Fargo D.C."/>
            <person name="Farman M.L."/>
            <person name="Gathman A.C."/>
            <person name="Goldberg J."/>
            <person name="Guigo R."/>
            <person name="Hoegger P.J."/>
            <person name="Hooker J.B."/>
            <person name="Huggins A."/>
            <person name="James T.Y."/>
            <person name="Kamada T."/>
            <person name="Kilaru S."/>
            <person name="Kodira C."/>
            <person name="Kues U."/>
            <person name="Kupfer D."/>
            <person name="Kwan H.S."/>
            <person name="Lomsadze A."/>
            <person name="Li W."/>
            <person name="Lilly W.W."/>
            <person name="Ma L.J."/>
            <person name="Mackey A.J."/>
            <person name="Manning G."/>
            <person name="Martin F."/>
            <person name="Muraguchi H."/>
            <person name="Natvig D.O."/>
            <person name="Palmerini H."/>
            <person name="Ramesh M.A."/>
            <person name="Rehmeyer C.J."/>
            <person name="Roe B.A."/>
            <person name="Shenoy N."/>
            <person name="Stanke M."/>
            <person name="Ter-Hovhannisyan V."/>
            <person name="Tunlid A."/>
            <person name="Velagapudi R."/>
            <person name="Vision T.J."/>
            <person name="Zeng Q."/>
            <person name="Zolan M.E."/>
            <person name="Pukkila P.J."/>
        </authorList>
    </citation>
    <scope>NUCLEOTIDE SEQUENCE [LARGE SCALE GENOMIC DNA]</scope>
    <source>
        <strain evidence="5">Okayama-7 / 130 / ATCC MYA-4618 / FGSC 9003</strain>
    </source>
</reference>
<dbReference type="OrthoDB" id="2681808at2759"/>
<evidence type="ECO:0000313" key="4">
    <source>
        <dbReference type="EMBL" id="EFI27609.1"/>
    </source>
</evidence>
<feature type="transmembrane region" description="Helical" evidence="2">
    <location>
        <begin position="12"/>
        <end position="38"/>
    </location>
</feature>
<feature type="region of interest" description="Disordered" evidence="1">
    <location>
        <begin position="259"/>
        <end position="285"/>
    </location>
</feature>
<keyword evidence="5" id="KW-1185">Reference proteome</keyword>
<dbReference type="eggNOG" id="ENOG502T8DX">
    <property type="taxonomic scope" value="Eukaryota"/>
</dbReference>
<evidence type="ECO:0000313" key="5">
    <source>
        <dbReference type="Proteomes" id="UP000001861"/>
    </source>
</evidence>
<keyword evidence="2" id="KW-0472">Membrane</keyword>
<dbReference type="InterPro" id="IPR045339">
    <property type="entry name" value="DUF6534"/>
</dbReference>
<dbReference type="STRING" id="240176.D6RMY3"/>
<evidence type="ECO:0000256" key="2">
    <source>
        <dbReference type="SAM" id="Phobius"/>
    </source>
</evidence>
<dbReference type="GeneID" id="9379199"/>
<dbReference type="Proteomes" id="UP000001861">
    <property type="component" value="Unassembled WGS sequence"/>
</dbReference>
<feature type="transmembrane region" description="Helical" evidence="2">
    <location>
        <begin position="92"/>
        <end position="114"/>
    </location>
</feature>
<dbReference type="HOGENOM" id="CLU_046025_2_1_1"/>
<proteinExistence type="predicted"/>
<organism evidence="4 5">
    <name type="scientific">Coprinopsis cinerea (strain Okayama-7 / 130 / ATCC MYA-4618 / FGSC 9003)</name>
    <name type="common">Inky cap fungus</name>
    <name type="synonym">Hormographiella aspergillata</name>
    <dbReference type="NCBI Taxonomy" id="240176"/>
    <lineage>
        <taxon>Eukaryota</taxon>
        <taxon>Fungi</taxon>
        <taxon>Dikarya</taxon>
        <taxon>Basidiomycota</taxon>
        <taxon>Agaricomycotina</taxon>
        <taxon>Agaricomycetes</taxon>
        <taxon>Agaricomycetidae</taxon>
        <taxon>Agaricales</taxon>
        <taxon>Agaricineae</taxon>
        <taxon>Psathyrellaceae</taxon>
        <taxon>Coprinopsis</taxon>
    </lineage>
</organism>
<dbReference type="OMA" id="ERDYEHQ"/>
<accession>D6RMY3</accession>
<name>D6RMY3_COPC7</name>
<feature type="domain" description="DUF6534" evidence="3">
    <location>
        <begin position="174"/>
        <end position="260"/>
    </location>
</feature>